<feature type="binding site" description="covalent" evidence="12">
    <location>
        <position position="200"/>
    </location>
    <ligand>
        <name>heme c</name>
        <dbReference type="ChEBI" id="CHEBI:61717"/>
        <label>2</label>
    </ligand>
</feature>
<keyword evidence="6 13" id="KW-0479">Metal-binding</keyword>
<name>A0A7W4P154_9PROT</name>
<evidence type="ECO:0000256" key="6">
    <source>
        <dbReference type="ARBA" id="ARBA00022723"/>
    </source>
</evidence>
<evidence type="ECO:0000313" key="17">
    <source>
        <dbReference type="Proteomes" id="UP000577891"/>
    </source>
</evidence>
<keyword evidence="9" id="KW-0249">Electron transport</keyword>
<reference evidence="16 17" key="1">
    <citation type="submission" date="2020-04" db="EMBL/GenBank/DDBJ databases">
        <title>Description of novel Gluconacetobacter.</title>
        <authorList>
            <person name="Sombolestani A."/>
        </authorList>
    </citation>
    <scope>NUCLEOTIDE SEQUENCE [LARGE SCALE GENOMIC DNA]</scope>
    <source>
        <strain evidence="16 17">LMG 27724</strain>
    </source>
</reference>
<dbReference type="Proteomes" id="UP000577891">
    <property type="component" value="Unassembled WGS sequence"/>
</dbReference>
<evidence type="ECO:0000313" key="16">
    <source>
        <dbReference type="EMBL" id="MBB2173607.1"/>
    </source>
</evidence>
<comment type="caution">
    <text evidence="16">The sequence shown here is derived from an EMBL/GenBank/DDBJ whole genome shotgun (WGS) entry which is preliminary data.</text>
</comment>
<dbReference type="SUPFAM" id="SSF46626">
    <property type="entry name" value="Cytochrome c"/>
    <property type="match status" value="3"/>
</dbReference>
<evidence type="ECO:0000256" key="1">
    <source>
        <dbReference type="ARBA" id="ARBA00004236"/>
    </source>
</evidence>
<dbReference type="PROSITE" id="PS51007">
    <property type="entry name" value="CYTC"/>
    <property type="match status" value="3"/>
</dbReference>
<keyword evidence="4 12" id="KW-0349">Heme</keyword>
<feature type="domain" description="Cytochrome c" evidence="15">
    <location>
        <begin position="41"/>
        <end position="143"/>
    </location>
</feature>
<dbReference type="AlphaFoldDB" id="A0A7W4P154"/>
<evidence type="ECO:0000256" key="11">
    <source>
        <dbReference type="ARBA" id="ARBA00023136"/>
    </source>
</evidence>
<dbReference type="InterPro" id="IPR009056">
    <property type="entry name" value="Cyt_c-like_dom"/>
</dbReference>
<protein>
    <submittedName>
        <fullName evidence="16">C-type cytochrome</fullName>
    </submittedName>
</protein>
<evidence type="ECO:0000256" key="10">
    <source>
        <dbReference type="ARBA" id="ARBA00023004"/>
    </source>
</evidence>
<dbReference type="Pfam" id="PF00034">
    <property type="entry name" value="Cytochrom_C"/>
    <property type="match status" value="3"/>
</dbReference>
<evidence type="ECO:0000256" key="9">
    <source>
        <dbReference type="ARBA" id="ARBA00022982"/>
    </source>
</evidence>
<accession>A0A7W4P154</accession>
<evidence type="ECO:0000256" key="8">
    <source>
        <dbReference type="ARBA" id="ARBA00022737"/>
    </source>
</evidence>
<evidence type="ECO:0000256" key="4">
    <source>
        <dbReference type="ARBA" id="ARBA00022617"/>
    </source>
</evidence>
<sequence length="424" mass="44684">MIMARYLLRSTLRSCIRGGVALSVAALFAHGAQAQDAPADTRIDHGRYLAIAGDCVACHTAPGGKPFAGGLDLNTPFGTITASNITSDTASGIGSWSLQQFDAAVRHGKGPNGHLYPAMPYTAYAKMTDADLADLWAYIRTIPPVSQKVVENKLPFPYNIRSAMIVWNALFFDSTPFRPDSAKSDAVNRGAYLVEALAHCGICHTPKNALGGDSAATYQGTSLQGWHAPDLTNNDHTGLGKWSAEDIVTYLRSGTNRYTASSGSMTEVIVNSTQHLTDADLHAIAAYFKALPARTVEAPPPLPANNAQVEAGRREFVVQCSACHTSSGQGVTNMIPSLQSNPAINARSPDSLLNILLAGTTGPATAANPTGAAMPGFAWKLQDDQIADVLTYIRNSQGNAAAAVSAADVAKARKALGAQQVVWH</sequence>
<feature type="domain" description="Cytochrome c" evidence="15">
    <location>
        <begin position="185"/>
        <end position="292"/>
    </location>
</feature>
<feature type="binding site" description="covalent" evidence="12">
    <location>
        <position position="203"/>
    </location>
    <ligand>
        <name>heme c</name>
        <dbReference type="ChEBI" id="CHEBI:61717"/>
        <label>2</label>
    </ligand>
</feature>
<dbReference type="PANTHER" id="PTHR35008">
    <property type="entry name" value="BLL4482 PROTEIN-RELATED"/>
    <property type="match status" value="1"/>
</dbReference>
<dbReference type="InterPro" id="IPR036909">
    <property type="entry name" value="Cyt_c-like_dom_sf"/>
</dbReference>
<feature type="binding site" description="axial binding residue" evidence="13">
    <location>
        <position position="204"/>
    </location>
    <ligand>
        <name>heme c</name>
        <dbReference type="ChEBI" id="CHEBI:61717"/>
        <label>2</label>
    </ligand>
    <ligandPart>
        <name>Fe</name>
        <dbReference type="ChEBI" id="CHEBI:18248"/>
    </ligandPart>
</feature>
<dbReference type="InterPro" id="IPR051459">
    <property type="entry name" value="Cytochrome_c-type_DH"/>
</dbReference>
<dbReference type="InterPro" id="IPR014353">
    <property type="entry name" value="Membr-bd_ADH_cyt_c"/>
</dbReference>
<dbReference type="GO" id="GO:0016614">
    <property type="term" value="F:oxidoreductase activity, acting on CH-OH group of donors"/>
    <property type="evidence" value="ECO:0007669"/>
    <property type="project" value="InterPro"/>
</dbReference>
<feature type="chain" id="PRO_5030877047" evidence="14">
    <location>
        <begin position="35"/>
        <end position="424"/>
    </location>
</feature>
<feature type="signal peptide" evidence="14">
    <location>
        <begin position="1"/>
        <end position="34"/>
    </location>
</feature>
<evidence type="ECO:0000256" key="14">
    <source>
        <dbReference type="SAM" id="SignalP"/>
    </source>
</evidence>
<dbReference type="Gene3D" id="1.10.760.10">
    <property type="entry name" value="Cytochrome c-like domain"/>
    <property type="match status" value="3"/>
</dbReference>
<keyword evidence="3" id="KW-1003">Cell membrane</keyword>
<feature type="binding site" description="covalent" evidence="12">
    <location>
        <position position="323"/>
    </location>
    <ligand>
        <name>heme c</name>
        <dbReference type="ChEBI" id="CHEBI:61717"/>
        <label>3</label>
    </ligand>
</feature>
<keyword evidence="5" id="KW-0679">Respiratory chain</keyword>
<gene>
    <name evidence="16" type="ORF">HLH35_16040</name>
</gene>
<dbReference type="PIRSF" id="PIRSF000018">
    <property type="entry name" value="Mb_ADH_cyt_c"/>
    <property type="match status" value="1"/>
</dbReference>
<evidence type="ECO:0000256" key="5">
    <source>
        <dbReference type="ARBA" id="ARBA00022660"/>
    </source>
</evidence>
<keyword evidence="7 14" id="KW-0732">Signal</keyword>
<comment type="cofactor">
    <cofactor evidence="12">
        <name>heme c</name>
        <dbReference type="ChEBI" id="CHEBI:61717"/>
    </cofactor>
    <text evidence="12">Binds 3 heme c groups covalently per subunit.</text>
</comment>
<keyword evidence="10 13" id="KW-0408">Iron</keyword>
<dbReference type="GO" id="GO:0009055">
    <property type="term" value="F:electron transfer activity"/>
    <property type="evidence" value="ECO:0007669"/>
    <property type="project" value="InterPro"/>
</dbReference>
<dbReference type="GO" id="GO:0020037">
    <property type="term" value="F:heme binding"/>
    <property type="evidence" value="ECO:0007669"/>
    <property type="project" value="InterPro"/>
</dbReference>
<comment type="subcellular location">
    <subcellularLocation>
        <location evidence="1">Cell membrane</location>
    </subcellularLocation>
</comment>
<proteinExistence type="predicted"/>
<dbReference type="EMBL" id="JABEQE010000017">
    <property type="protein sequence ID" value="MBB2173607.1"/>
    <property type="molecule type" value="Genomic_DNA"/>
</dbReference>
<evidence type="ECO:0000256" key="7">
    <source>
        <dbReference type="ARBA" id="ARBA00022729"/>
    </source>
</evidence>
<dbReference type="InterPro" id="IPR008168">
    <property type="entry name" value="Cyt_C_IC"/>
</dbReference>
<feature type="binding site" description="covalent" evidence="12">
    <location>
        <position position="320"/>
    </location>
    <ligand>
        <name>heme c</name>
        <dbReference type="ChEBI" id="CHEBI:61717"/>
        <label>3</label>
    </ligand>
</feature>
<evidence type="ECO:0000259" key="15">
    <source>
        <dbReference type="PROSITE" id="PS51007"/>
    </source>
</evidence>
<feature type="domain" description="Cytochrome c" evidence="15">
    <location>
        <begin position="307"/>
        <end position="397"/>
    </location>
</feature>
<feature type="binding site" description="covalent" evidence="12">
    <location>
        <position position="58"/>
    </location>
    <ligand>
        <name>heme c</name>
        <dbReference type="ChEBI" id="CHEBI:61717"/>
        <label>1</label>
    </ligand>
</feature>
<evidence type="ECO:0000256" key="2">
    <source>
        <dbReference type="ARBA" id="ARBA00022448"/>
    </source>
</evidence>
<dbReference type="GO" id="GO:0005506">
    <property type="term" value="F:iron ion binding"/>
    <property type="evidence" value="ECO:0007669"/>
    <property type="project" value="InterPro"/>
</dbReference>
<dbReference type="PANTHER" id="PTHR35008:SF8">
    <property type="entry name" value="ALCOHOL DEHYDROGENASE CYTOCHROME C SUBUNIT"/>
    <property type="match status" value="1"/>
</dbReference>
<dbReference type="GO" id="GO:0005886">
    <property type="term" value="C:plasma membrane"/>
    <property type="evidence" value="ECO:0007669"/>
    <property type="project" value="UniProtKB-SubCell"/>
</dbReference>
<keyword evidence="17" id="KW-1185">Reference proteome</keyword>
<feature type="binding site" description="covalent" evidence="12">
    <location>
        <position position="55"/>
    </location>
    <ligand>
        <name>heme c</name>
        <dbReference type="ChEBI" id="CHEBI:61717"/>
        <label>1</label>
    </ligand>
</feature>
<feature type="binding site" description="axial binding residue" evidence="13">
    <location>
        <position position="324"/>
    </location>
    <ligand>
        <name>heme c</name>
        <dbReference type="ChEBI" id="CHEBI:61717"/>
        <label>3</label>
    </ligand>
    <ligandPart>
        <name>Fe</name>
        <dbReference type="ChEBI" id="CHEBI:18248"/>
    </ligandPart>
</feature>
<keyword evidence="11" id="KW-0472">Membrane</keyword>
<evidence type="ECO:0000256" key="3">
    <source>
        <dbReference type="ARBA" id="ARBA00022475"/>
    </source>
</evidence>
<feature type="binding site" description="axial binding residue" evidence="13">
    <location>
        <position position="59"/>
    </location>
    <ligand>
        <name>heme c</name>
        <dbReference type="ChEBI" id="CHEBI:61717"/>
        <label>1</label>
    </ligand>
    <ligandPart>
        <name>Fe</name>
        <dbReference type="ChEBI" id="CHEBI:18248"/>
    </ligandPart>
</feature>
<evidence type="ECO:0000256" key="13">
    <source>
        <dbReference type="PIRSR" id="PIRSR000018-51"/>
    </source>
</evidence>
<keyword evidence="8" id="KW-0677">Repeat</keyword>
<keyword evidence="2" id="KW-0813">Transport</keyword>
<dbReference type="PRINTS" id="PR00605">
    <property type="entry name" value="CYTCHROMECIC"/>
</dbReference>
<evidence type="ECO:0000256" key="12">
    <source>
        <dbReference type="PIRSR" id="PIRSR000018-50"/>
    </source>
</evidence>
<organism evidence="16 17">
    <name type="scientific">Gluconacetobacter asukensis</name>
    <dbReference type="NCBI Taxonomy" id="1017181"/>
    <lineage>
        <taxon>Bacteria</taxon>
        <taxon>Pseudomonadati</taxon>
        <taxon>Pseudomonadota</taxon>
        <taxon>Alphaproteobacteria</taxon>
        <taxon>Acetobacterales</taxon>
        <taxon>Acetobacteraceae</taxon>
        <taxon>Gluconacetobacter</taxon>
    </lineage>
</organism>